<dbReference type="GO" id="GO:0042545">
    <property type="term" value="P:cell wall modification"/>
    <property type="evidence" value="ECO:0007669"/>
    <property type="project" value="UniProtKB-UniRule"/>
</dbReference>
<gene>
    <name evidence="16" type="ORF">OLC1_LOCUS9039</name>
</gene>
<dbReference type="SMART" id="SM00856">
    <property type="entry name" value="PMEI"/>
    <property type="match status" value="1"/>
</dbReference>
<dbReference type="InterPro" id="IPR011050">
    <property type="entry name" value="Pectin_lyase_fold/virulence"/>
</dbReference>
<keyword evidence="7" id="KW-0964">Secreted</keyword>
<dbReference type="PROSITE" id="PS00503">
    <property type="entry name" value="PECTINESTERASE_2"/>
    <property type="match status" value="1"/>
</dbReference>
<name>A0AAV1CU12_OLDCO</name>
<comment type="catalytic activity">
    <reaction evidence="11 13">
        <text>[(1-&gt;4)-alpha-D-galacturonosyl methyl ester](n) + n H2O = [(1-&gt;4)-alpha-D-galacturonosyl](n) + n methanol + n H(+)</text>
        <dbReference type="Rhea" id="RHEA:22380"/>
        <dbReference type="Rhea" id="RHEA-COMP:14570"/>
        <dbReference type="Rhea" id="RHEA-COMP:14573"/>
        <dbReference type="ChEBI" id="CHEBI:15377"/>
        <dbReference type="ChEBI" id="CHEBI:15378"/>
        <dbReference type="ChEBI" id="CHEBI:17790"/>
        <dbReference type="ChEBI" id="CHEBI:140522"/>
        <dbReference type="ChEBI" id="CHEBI:140523"/>
        <dbReference type="EC" id="3.1.1.11"/>
    </reaction>
</comment>
<evidence type="ECO:0000256" key="11">
    <source>
        <dbReference type="ARBA" id="ARBA00047928"/>
    </source>
</evidence>
<evidence type="ECO:0000256" key="1">
    <source>
        <dbReference type="ARBA" id="ARBA00004191"/>
    </source>
</evidence>
<evidence type="ECO:0000256" key="4">
    <source>
        <dbReference type="ARBA" id="ARBA00007786"/>
    </source>
</evidence>
<comment type="subcellular location">
    <subcellularLocation>
        <location evidence="1">Secreted</location>
        <location evidence="1">Cell wall</location>
    </subcellularLocation>
</comment>
<evidence type="ECO:0000313" key="16">
    <source>
        <dbReference type="EMBL" id="CAI9098932.1"/>
    </source>
</evidence>
<sequence length="574" mass="63866">MKATRSELVGSIWYQKQKHRYADFNFFLVSNMKPFLILCSSFFVITHLLVNCSPSPSSPSSDLGYNLSSIQSLCKSTPYPELCYDSFTLSDFVKNICPNHLALLQHSLQTALSEAGKLSNHFSISQPNIVETQKGTLQDCNDLHVITISSLKKSVSRVNSILSSTNLDDARAYLSAALTNKYTCLEGLDSASGSSKLPLITSMINAYKHVSNALSLLPSKSGGTSSLSQMRRRLMGFPRWISTKGRRILEGSDSEYNSSNVLTVAIDGTGNFTSLADAIKFTPNNSMYKIFIYVKEGIYHENVDIPSSKPNIVLIGDGRNVTVISSNRSVGNGWTTFKSATVAVSGEGFLARDITFENTAGPEKHQAVALRVNADSAAIYRCTIKGYQDTLYVHSFRQFYRECDIYGTIDFIFGNAAVVFQECNIFSRLPMPHQFTVITAQSRDAPYEYTGISIQNCSILPDIDLLDKNSTTVRSFLGRPWKNYSTTVIMRSYIDDHIAPEGWRSWSDGNNNSIRSLYYGEYDNIGPGSVTDNRVNWPGYHKMNDLDASNFTASEFITAGEWLNSTFFPYYDGI</sequence>
<evidence type="ECO:0000259" key="15">
    <source>
        <dbReference type="SMART" id="SM00856"/>
    </source>
</evidence>
<comment type="similarity">
    <text evidence="3">In the N-terminal section; belongs to the PMEI family.</text>
</comment>
<dbReference type="EC" id="3.1.1.11" evidence="5 13"/>
<evidence type="ECO:0000256" key="2">
    <source>
        <dbReference type="ARBA" id="ARBA00005184"/>
    </source>
</evidence>
<evidence type="ECO:0000313" key="17">
    <source>
        <dbReference type="Proteomes" id="UP001161247"/>
    </source>
</evidence>
<keyword evidence="10" id="KW-0961">Cell wall biogenesis/degradation</keyword>
<dbReference type="PANTHER" id="PTHR31707">
    <property type="entry name" value="PECTINESTERASE"/>
    <property type="match status" value="1"/>
</dbReference>
<dbReference type="GO" id="GO:0004857">
    <property type="term" value="F:enzyme inhibitor activity"/>
    <property type="evidence" value="ECO:0007669"/>
    <property type="project" value="InterPro"/>
</dbReference>
<keyword evidence="17" id="KW-1185">Reference proteome</keyword>
<evidence type="ECO:0000256" key="9">
    <source>
        <dbReference type="ARBA" id="ARBA00023085"/>
    </source>
</evidence>
<feature type="transmembrane region" description="Helical" evidence="14">
    <location>
        <begin position="26"/>
        <end position="50"/>
    </location>
</feature>
<evidence type="ECO:0000256" key="5">
    <source>
        <dbReference type="ARBA" id="ARBA00013229"/>
    </source>
</evidence>
<organism evidence="16 17">
    <name type="scientific">Oldenlandia corymbosa var. corymbosa</name>
    <dbReference type="NCBI Taxonomy" id="529605"/>
    <lineage>
        <taxon>Eukaryota</taxon>
        <taxon>Viridiplantae</taxon>
        <taxon>Streptophyta</taxon>
        <taxon>Embryophyta</taxon>
        <taxon>Tracheophyta</taxon>
        <taxon>Spermatophyta</taxon>
        <taxon>Magnoliopsida</taxon>
        <taxon>eudicotyledons</taxon>
        <taxon>Gunneridae</taxon>
        <taxon>Pentapetalae</taxon>
        <taxon>asterids</taxon>
        <taxon>lamiids</taxon>
        <taxon>Gentianales</taxon>
        <taxon>Rubiaceae</taxon>
        <taxon>Rubioideae</taxon>
        <taxon>Spermacoceae</taxon>
        <taxon>Hedyotis-Oldenlandia complex</taxon>
        <taxon>Oldenlandia</taxon>
    </lineage>
</organism>
<evidence type="ECO:0000256" key="8">
    <source>
        <dbReference type="ARBA" id="ARBA00022801"/>
    </source>
</evidence>
<evidence type="ECO:0000256" key="6">
    <source>
        <dbReference type="ARBA" id="ARBA00022512"/>
    </source>
</evidence>
<dbReference type="CDD" id="cd15798">
    <property type="entry name" value="PMEI-like_3"/>
    <property type="match status" value="1"/>
</dbReference>
<dbReference type="Gene3D" id="1.20.140.40">
    <property type="entry name" value="Invertase/pectin methylesterase inhibitor family protein"/>
    <property type="match status" value="1"/>
</dbReference>
<dbReference type="Pfam" id="PF01095">
    <property type="entry name" value="Pectinesterase"/>
    <property type="match status" value="1"/>
</dbReference>
<dbReference type="SUPFAM" id="SSF51126">
    <property type="entry name" value="Pectin lyase-like"/>
    <property type="match status" value="1"/>
</dbReference>
<feature type="active site" evidence="12">
    <location>
        <position position="410"/>
    </location>
</feature>
<proteinExistence type="inferred from homology"/>
<dbReference type="Gene3D" id="2.160.20.10">
    <property type="entry name" value="Single-stranded right-handed beta-helix, Pectin lyase-like"/>
    <property type="match status" value="1"/>
</dbReference>
<evidence type="ECO:0000256" key="13">
    <source>
        <dbReference type="RuleBase" id="RU000589"/>
    </source>
</evidence>
<keyword evidence="14" id="KW-0472">Membrane</keyword>
<dbReference type="Proteomes" id="UP001161247">
    <property type="component" value="Chromosome 3"/>
</dbReference>
<keyword evidence="6" id="KW-0134">Cell wall</keyword>
<dbReference type="InterPro" id="IPR012334">
    <property type="entry name" value="Pectin_lyas_fold"/>
</dbReference>
<keyword evidence="9 13" id="KW-0063">Aspartyl esterase</keyword>
<evidence type="ECO:0000256" key="7">
    <source>
        <dbReference type="ARBA" id="ARBA00022525"/>
    </source>
</evidence>
<evidence type="ECO:0000256" key="14">
    <source>
        <dbReference type="SAM" id="Phobius"/>
    </source>
</evidence>
<dbReference type="InterPro" id="IPR035513">
    <property type="entry name" value="Invertase/methylesterase_inhib"/>
</dbReference>
<comment type="similarity">
    <text evidence="4">In the C-terminal section; belongs to the pectinesterase family.</text>
</comment>
<dbReference type="InterPro" id="IPR006501">
    <property type="entry name" value="Pectinesterase_inhib_dom"/>
</dbReference>
<dbReference type="Pfam" id="PF04043">
    <property type="entry name" value="PMEI"/>
    <property type="match status" value="1"/>
</dbReference>
<keyword evidence="14" id="KW-0812">Transmembrane</keyword>
<dbReference type="GO" id="GO:0045490">
    <property type="term" value="P:pectin catabolic process"/>
    <property type="evidence" value="ECO:0007669"/>
    <property type="project" value="UniProtKB-UniRule"/>
</dbReference>
<accession>A0AAV1CU12</accession>
<dbReference type="NCBIfam" id="TIGR01614">
    <property type="entry name" value="PME_inhib"/>
    <property type="match status" value="1"/>
</dbReference>
<dbReference type="EMBL" id="OX459120">
    <property type="protein sequence ID" value="CAI9098932.1"/>
    <property type="molecule type" value="Genomic_DNA"/>
</dbReference>
<evidence type="ECO:0000256" key="12">
    <source>
        <dbReference type="PROSITE-ProRule" id="PRU10040"/>
    </source>
</evidence>
<keyword evidence="8 13" id="KW-0378">Hydrolase</keyword>
<dbReference type="AlphaFoldDB" id="A0AAV1CU12"/>
<comment type="pathway">
    <text evidence="2 13">Glycan metabolism; pectin degradation; 2-dehydro-3-deoxy-D-gluconate from pectin: step 1/5.</text>
</comment>
<feature type="domain" description="Pectinesterase inhibitor" evidence="15">
    <location>
        <begin position="65"/>
        <end position="216"/>
    </location>
</feature>
<keyword evidence="14" id="KW-1133">Transmembrane helix</keyword>
<evidence type="ECO:0000256" key="10">
    <source>
        <dbReference type="ARBA" id="ARBA00023316"/>
    </source>
</evidence>
<dbReference type="GO" id="GO:0030599">
    <property type="term" value="F:pectinesterase activity"/>
    <property type="evidence" value="ECO:0007669"/>
    <property type="project" value="UniProtKB-UniRule"/>
</dbReference>
<dbReference type="SUPFAM" id="SSF101148">
    <property type="entry name" value="Plant invertase/pectin methylesterase inhibitor"/>
    <property type="match status" value="1"/>
</dbReference>
<protein>
    <recommendedName>
        <fullName evidence="5 13">Pectinesterase</fullName>
        <ecNumber evidence="5 13">3.1.1.11</ecNumber>
    </recommendedName>
</protein>
<dbReference type="InterPro" id="IPR000070">
    <property type="entry name" value="Pectinesterase_cat"/>
</dbReference>
<dbReference type="FunFam" id="2.160.20.10:FF:000001">
    <property type="entry name" value="Pectinesterase"/>
    <property type="match status" value="1"/>
</dbReference>
<reference evidence="16" key="1">
    <citation type="submission" date="2023-03" db="EMBL/GenBank/DDBJ databases">
        <authorList>
            <person name="Julca I."/>
        </authorList>
    </citation>
    <scope>NUCLEOTIDE SEQUENCE</scope>
</reference>
<dbReference type="InterPro" id="IPR033131">
    <property type="entry name" value="Pectinesterase_Asp_AS"/>
</dbReference>
<evidence type="ECO:0000256" key="3">
    <source>
        <dbReference type="ARBA" id="ARBA00006027"/>
    </source>
</evidence>